<evidence type="ECO:0000256" key="7">
    <source>
        <dbReference type="ARBA" id="ARBA00079296"/>
    </source>
</evidence>
<dbReference type="InterPro" id="IPR037944">
    <property type="entry name" value="PRX5-like"/>
</dbReference>
<dbReference type="InterPro" id="IPR036249">
    <property type="entry name" value="Thioredoxin-like_sf"/>
</dbReference>
<dbReference type="AlphaFoldDB" id="A0A1V6Y9W7"/>
<dbReference type="PANTHER" id="PTHR10430">
    <property type="entry name" value="PEROXIREDOXIN"/>
    <property type="match status" value="1"/>
</dbReference>
<gene>
    <name evidence="11" type="ORF">PENNAL_c0027G06760</name>
</gene>
<reference evidence="12" key="1">
    <citation type="journal article" date="2017" name="Nat. Microbiol.">
        <title>Global analysis of biosynthetic gene clusters reveals vast potential of secondary metabolite production in Penicillium species.</title>
        <authorList>
            <person name="Nielsen J.C."/>
            <person name="Grijseels S."/>
            <person name="Prigent S."/>
            <person name="Ji B."/>
            <person name="Dainat J."/>
            <person name="Nielsen K.F."/>
            <person name="Frisvad J.C."/>
            <person name="Workman M."/>
            <person name="Nielsen J."/>
        </authorList>
    </citation>
    <scope>NUCLEOTIDE SEQUENCE [LARGE SCALE GENOMIC DNA]</scope>
    <source>
        <strain evidence="12">IBT 13039</strain>
    </source>
</reference>
<sequence>MTTLKAGDSFPSDVVFKWVNPPTPAKNDADPSRYIPWSEESGDITSCGIPINYNASQEWANKKVVLFSVPGAFTPTCSVNHVPGYIQNLPKLREKGVDIVAVVAFNDPFVMSAWGKANAVRDDILFLSDPDAKFSKSIGWADEASGRTGRYAIVIDHGKVGYAQIETEKGAVKKSGADAILASL</sequence>
<keyword evidence="5 9" id="KW-0676">Redox-active center</keyword>
<dbReference type="GO" id="GO:0042744">
    <property type="term" value="P:hydrogen peroxide catabolic process"/>
    <property type="evidence" value="ECO:0007669"/>
    <property type="project" value="TreeGrafter"/>
</dbReference>
<protein>
    <recommendedName>
        <fullName evidence="6">Thioredoxin peroxidase</fullName>
    </recommendedName>
    <alternativeName>
        <fullName evidence="7">Thioredoxin-dependent peroxiredoxin</fullName>
    </alternativeName>
</protein>
<keyword evidence="3 9" id="KW-0049">Antioxidant</keyword>
<dbReference type="Pfam" id="PF08534">
    <property type="entry name" value="Redoxin"/>
    <property type="match status" value="1"/>
</dbReference>
<keyword evidence="4 9" id="KW-0560">Oxidoreductase</keyword>
<evidence type="ECO:0000313" key="12">
    <source>
        <dbReference type="Proteomes" id="UP000191691"/>
    </source>
</evidence>
<keyword evidence="2 9" id="KW-0575">Peroxidase</keyword>
<dbReference type="GO" id="GO:0045454">
    <property type="term" value="P:cell redox homeostasis"/>
    <property type="evidence" value="ECO:0007669"/>
    <property type="project" value="TreeGrafter"/>
</dbReference>
<evidence type="ECO:0000256" key="3">
    <source>
        <dbReference type="ARBA" id="ARBA00022862"/>
    </source>
</evidence>
<evidence type="ECO:0000256" key="8">
    <source>
        <dbReference type="PIRSR" id="PIRSR637944-1"/>
    </source>
</evidence>
<dbReference type="GO" id="GO:0008379">
    <property type="term" value="F:thioredoxin peroxidase activity"/>
    <property type="evidence" value="ECO:0007669"/>
    <property type="project" value="InterPro"/>
</dbReference>
<dbReference type="SUPFAM" id="SSF52833">
    <property type="entry name" value="Thioredoxin-like"/>
    <property type="match status" value="1"/>
</dbReference>
<evidence type="ECO:0000256" key="1">
    <source>
        <dbReference type="ARBA" id="ARBA00010505"/>
    </source>
</evidence>
<dbReference type="OrthoDB" id="195498at2759"/>
<evidence type="ECO:0000256" key="5">
    <source>
        <dbReference type="ARBA" id="ARBA00023284"/>
    </source>
</evidence>
<comment type="caution">
    <text evidence="11">The sequence shown here is derived from an EMBL/GenBank/DDBJ whole genome shotgun (WGS) entry which is preliminary data.</text>
</comment>
<keyword evidence="12" id="KW-1185">Reference proteome</keyword>
<dbReference type="Gene3D" id="3.40.30.10">
    <property type="entry name" value="Glutaredoxin"/>
    <property type="match status" value="1"/>
</dbReference>
<dbReference type="GO" id="GO:0005739">
    <property type="term" value="C:mitochondrion"/>
    <property type="evidence" value="ECO:0007669"/>
    <property type="project" value="TreeGrafter"/>
</dbReference>
<evidence type="ECO:0000259" key="10">
    <source>
        <dbReference type="PROSITE" id="PS51352"/>
    </source>
</evidence>
<organism evidence="11 12">
    <name type="scientific">Penicillium nalgiovense</name>
    <dbReference type="NCBI Taxonomy" id="60175"/>
    <lineage>
        <taxon>Eukaryota</taxon>
        <taxon>Fungi</taxon>
        <taxon>Dikarya</taxon>
        <taxon>Ascomycota</taxon>
        <taxon>Pezizomycotina</taxon>
        <taxon>Eurotiomycetes</taxon>
        <taxon>Eurotiomycetidae</taxon>
        <taxon>Eurotiales</taxon>
        <taxon>Aspergillaceae</taxon>
        <taxon>Penicillium</taxon>
    </lineage>
</organism>
<dbReference type="PANTHER" id="PTHR10430:SF16">
    <property type="entry name" value="PEROXIREDOXIN-5, MITOCHONDRIAL"/>
    <property type="match status" value="1"/>
</dbReference>
<dbReference type="OMA" id="FIRTKDQ"/>
<feature type="active site" description="Cysteine sulfenic acid (-SOH) intermediate" evidence="8">
    <location>
        <position position="77"/>
    </location>
</feature>
<dbReference type="GO" id="GO:0005777">
    <property type="term" value="C:peroxisome"/>
    <property type="evidence" value="ECO:0007669"/>
    <property type="project" value="TreeGrafter"/>
</dbReference>
<name>A0A1V6Y9W7_PENNA</name>
<evidence type="ECO:0000256" key="4">
    <source>
        <dbReference type="ARBA" id="ARBA00023002"/>
    </source>
</evidence>
<proteinExistence type="inferred from homology"/>
<accession>A0A1V6Y9W7</accession>
<dbReference type="CDD" id="cd03013">
    <property type="entry name" value="PRX5_like"/>
    <property type="match status" value="1"/>
</dbReference>
<dbReference type="GO" id="GO:0034599">
    <property type="term" value="P:cellular response to oxidative stress"/>
    <property type="evidence" value="ECO:0007669"/>
    <property type="project" value="InterPro"/>
</dbReference>
<dbReference type="PROSITE" id="PS51352">
    <property type="entry name" value="THIOREDOXIN_2"/>
    <property type="match status" value="1"/>
</dbReference>
<feature type="domain" description="Thioredoxin" evidence="10">
    <location>
        <begin position="24"/>
        <end position="184"/>
    </location>
</feature>
<evidence type="ECO:0000256" key="2">
    <source>
        <dbReference type="ARBA" id="ARBA00022559"/>
    </source>
</evidence>
<dbReference type="FunFam" id="3.40.30.10:FF:000020">
    <property type="entry name" value="Peroxiredoxin"/>
    <property type="match status" value="1"/>
</dbReference>
<dbReference type="EMBL" id="MOOB01000027">
    <property type="protein sequence ID" value="OQE84217.1"/>
    <property type="molecule type" value="Genomic_DNA"/>
</dbReference>
<dbReference type="InterPro" id="IPR013740">
    <property type="entry name" value="Redoxin"/>
</dbReference>
<comment type="function">
    <text evidence="9">Thiol-specific peroxidase that catalyzes the reduction of hydrogen peroxide and organic hydroperoxides to water and alcohols, respectively. Plays a role in cell protection against oxidative stress by detoxifying peroxides.</text>
</comment>
<evidence type="ECO:0000313" key="11">
    <source>
        <dbReference type="EMBL" id="OQE84217.1"/>
    </source>
</evidence>
<dbReference type="STRING" id="60175.A0A1V6Y9W7"/>
<evidence type="ECO:0000256" key="6">
    <source>
        <dbReference type="ARBA" id="ARBA00032824"/>
    </source>
</evidence>
<dbReference type="InterPro" id="IPR013766">
    <property type="entry name" value="Thioredoxin_domain"/>
</dbReference>
<evidence type="ECO:0000256" key="9">
    <source>
        <dbReference type="RuleBase" id="RU366011"/>
    </source>
</evidence>
<comment type="similarity">
    <text evidence="1 9">Belongs to the peroxiredoxin family. Prx5 subfamily.</text>
</comment>
<dbReference type="Proteomes" id="UP000191691">
    <property type="component" value="Unassembled WGS sequence"/>
</dbReference>